<dbReference type="AlphaFoldDB" id="A0A9K3NZV1"/>
<reference evidence="1" key="1">
    <citation type="journal article" date="2017" name="Nature">
        <title>The sunflower genome provides insights into oil metabolism, flowering and Asterid evolution.</title>
        <authorList>
            <person name="Badouin H."/>
            <person name="Gouzy J."/>
            <person name="Grassa C.J."/>
            <person name="Murat F."/>
            <person name="Staton S.E."/>
            <person name="Cottret L."/>
            <person name="Lelandais-Briere C."/>
            <person name="Owens G.L."/>
            <person name="Carrere S."/>
            <person name="Mayjonade B."/>
            <person name="Legrand L."/>
            <person name="Gill N."/>
            <person name="Kane N.C."/>
            <person name="Bowers J.E."/>
            <person name="Hubner S."/>
            <person name="Bellec A."/>
            <person name="Berard A."/>
            <person name="Berges H."/>
            <person name="Blanchet N."/>
            <person name="Boniface M.C."/>
            <person name="Brunel D."/>
            <person name="Catrice O."/>
            <person name="Chaidir N."/>
            <person name="Claudel C."/>
            <person name="Donnadieu C."/>
            <person name="Faraut T."/>
            <person name="Fievet G."/>
            <person name="Helmstetter N."/>
            <person name="King M."/>
            <person name="Knapp S.J."/>
            <person name="Lai Z."/>
            <person name="Le Paslier M.C."/>
            <person name="Lippi Y."/>
            <person name="Lorenzon L."/>
            <person name="Mandel J.R."/>
            <person name="Marage G."/>
            <person name="Marchand G."/>
            <person name="Marquand E."/>
            <person name="Bret-Mestries E."/>
            <person name="Morien E."/>
            <person name="Nambeesan S."/>
            <person name="Nguyen T."/>
            <person name="Pegot-Espagnet P."/>
            <person name="Pouilly N."/>
            <person name="Raftis F."/>
            <person name="Sallet E."/>
            <person name="Schiex T."/>
            <person name="Thomas J."/>
            <person name="Vandecasteele C."/>
            <person name="Vares D."/>
            <person name="Vear F."/>
            <person name="Vautrin S."/>
            <person name="Crespi M."/>
            <person name="Mangin B."/>
            <person name="Burke J.M."/>
            <person name="Salse J."/>
            <person name="Munos S."/>
            <person name="Vincourt P."/>
            <person name="Rieseberg L.H."/>
            <person name="Langlade N.B."/>
        </authorList>
    </citation>
    <scope>NUCLEOTIDE SEQUENCE</scope>
    <source>
        <tissue evidence="1">Leaves</tissue>
    </source>
</reference>
<comment type="caution">
    <text evidence="1">The sequence shown here is derived from an EMBL/GenBank/DDBJ whole genome shotgun (WGS) entry which is preliminary data.</text>
</comment>
<proteinExistence type="predicted"/>
<dbReference type="Gramene" id="mRNA:HanXRQr2_Chr02g0050261">
    <property type="protein sequence ID" value="CDS:HanXRQr2_Chr02g0050261.1"/>
    <property type="gene ID" value="HanXRQr2_Chr02g0050261"/>
</dbReference>
<gene>
    <name evidence="1" type="ORF">HanXRQr2_Chr02g0050261</name>
</gene>
<organism evidence="1 2">
    <name type="scientific">Helianthus annuus</name>
    <name type="common">Common sunflower</name>
    <dbReference type="NCBI Taxonomy" id="4232"/>
    <lineage>
        <taxon>Eukaryota</taxon>
        <taxon>Viridiplantae</taxon>
        <taxon>Streptophyta</taxon>
        <taxon>Embryophyta</taxon>
        <taxon>Tracheophyta</taxon>
        <taxon>Spermatophyta</taxon>
        <taxon>Magnoliopsida</taxon>
        <taxon>eudicotyledons</taxon>
        <taxon>Gunneridae</taxon>
        <taxon>Pentapetalae</taxon>
        <taxon>asterids</taxon>
        <taxon>campanulids</taxon>
        <taxon>Asterales</taxon>
        <taxon>Asteraceae</taxon>
        <taxon>Asteroideae</taxon>
        <taxon>Heliantheae alliance</taxon>
        <taxon>Heliantheae</taxon>
        <taxon>Helianthus</taxon>
    </lineage>
</organism>
<dbReference type="EMBL" id="MNCJ02000317">
    <property type="protein sequence ID" value="KAF5817208.1"/>
    <property type="molecule type" value="Genomic_DNA"/>
</dbReference>
<accession>A0A9K3NZV1</accession>
<evidence type="ECO:0000313" key="2">
    <source>
        <dbReference type="Proteomes" id="UP000215914"/>
    </source>
</evidence>
<name>A0A9K3NZV1_HELAN</name>
<dbReference type="Proteomes" id="UP000215914">
    <property type="component" value="Unassembled WGS sequence"/>
</dbReference>
<protein>
    <submittedName>
        <fullName evidence="1">Uncharacterized protein</fullName>
    </submittedName>
</protein>
<sequence length="50" mass="5966">MRGTCIIYIFLQYILNIKNKKKNLYNITFNIKSKKTYPSNLISHFSNQLP</sequence>
<keyword evidence="2" id="KW-1185">Reference proteome</keyword>
<reference evidence="1" key="2">
    <citation type="submission" date="2020-06" db="EMBL/GenBank/DDBJ databases">
        <title>Helianthus annuus Genome sequencing and assembly Release 2.</title>
        <authorList>
            <person name="Gouzy J."/>
            <person name="Langlade N."/>
            <person name="Munos S."/>
        </authorList>
    </citation>
    <scope>NUCLEOTIDE SEQUENCE</scope>
    <source>
        <tissue evidence="1">Leaves</tissue>
    </source>
</reference>
<evidence type="ECO:0000313" key="1">
    <source>
        <dbReference type="EMBL" id="KAF5817208.1"/>
    </source>
</evidence>